<name>V5B9T8_TRYCR</name>
<dbReference type="EMBL" id="AYLP01000335">
    <property type="protein sequence ID" value="ESS61128.1"/>
    <property type="molecule type" value="Genomic_DNA"/>
</dbReference>
<feature type="region of interest" description="Disordered" evidence="1">
    <location>
        <begin position="124"/>
        <end position="149"/>
    </location>
</feature>
<gene>
    <name evidence="2" type="ORF">TCDM_11301</name>
</gene>
<evidence type="ECO:0000313" key="2">
    <source>
        <dbReference type="EMBL" id="ESS61128.1"/>
    </source>
</evidence>
<proteinExistence type="predicted"/>
<sequence>MCARSTATVIVRGDHRGTVRHASAHTEQRPKPAVQKQRGVGRMTPRAGNTFTHGGHRAAVLPFQHGTQANVPPSPNILAEHCATTYLCAGETGKKRGGEAQGGKSIQQEAQLDRRNKCGTAPTLTITHGGGTHPSTKNNRAKTKNKRERNVCSAPQALVARPHVTAPSARRSSRPLLMRAAGEAHRAVVTSVSVCASGAVGREHTAPLTGRVQQQTIERGKSGKEKEIQ</sequence>
<dbReference type="OrthoDB" id="10484192at2759"/>
<evidence type="ECO:0000313" key="3">
    <source>
        <dbReference type="Proteomes" id="UP000017861"/>
    </source>
</evidence>
<reference evidence="2 3" key="1">
    <citation type="journal article" date="2014" name="Genome Announc.">
        <title>Trypanosoma cruzi Clone Dm28c Draft Genome Sequence.</title>
        <authorList>
            <person name="Grisard E.C."/>
            <person name="Teixeira S.M."/>
            <person name="de Almeida L.G."/>
            <person name="Stoco P.H."/>
            <person name="Gerber A.L."/>
            <person name="Talavera-Lopez C."/>
            <person name="Lima O.C."/>
            <person name="Andersson B."/>
            <person name="de Vasconcelos A.T."/>
        </authorList>
    </citation>
    <scope>NUCLEOTIDE SEQUENCE [LARGE SCALE GENOMIC DNA]</scope>
    <source>
        <strain evidence="2 3">Dm28c</strain>
    </source>
</reference>
<feature type="region of interest" description="Disordered" evidence="1">
    <location>
        <begin position="202"/>
        <end position="229"/>
    </location>
</feature>
<dbReference type="Proteomes" id="UP000017861">
    <property type="component" value="Unassembled WGS sequence"/>
</dbReference>
<accession>V5B9T8</accession>
<dbReference type="VEuPathDB" id="TriTrypDB:TCDM_11301"/>
<organism evidence="2 3">
    <name type="scientific">Trypanosoma cruzi Dm28c</name>
    <dbReference type="NCBI Taxonomy" id="1416333"/>
    <lineage>
        <taxon>Eukaryota</taxon>
        <taxon>Discoba</taxon>
        <taxon>Euglenozoa</taxon>
        <taxon>Kinetoplastea</taxon>
        <taxon>Metakinetoplastina</taxon>
        <taxon>Trypanosomatida</taxon>
        <taxon>Trypanosomatidae</taxon>
        <taxon>Trypanosoma</taxon>
        <taxon>Schizotrypanum</taxon>
    </lineage>
</organism>
<evidence type="ECO:0000256" key="1">
    <source>
        <dbReference type="SAM" id="MobiDB-lite"/>
    </source>
</evidence>
<feature type="region of interest" description="Disordered" evidence="1">
    <location>
        <begin position="16"/>
        <end position="43"/>
    </location>
</feature>
<comment type="caution">
    <text evidence="2">The sequence shown here is derived from an EMBL/GenBank/DDBJ whole genome shotgun (WGS) entry which is preliminary data.</text>
</comment>
<feature type="compositionally biased region" description="Basic and acidic residues" evidence="1">
    <location>
        <begin position="218"/>
        <end position="229"/>
    </location>
</feature>
<protein>
    <submittedName>
        <fullName evidence="2">Uncharacterized protein</fullName>
    </submittedName>
</protein>
<dbReference type="AlphaFoldDB" id="V5B9T8"/>